<name>A0A4R3MQQ2_9FIRM</name>
<organism evidence="1 2">
    <name type="scientific">Natranaerovirga pectinivora</name>
    <dbReference type="NCBI Taxonomy" id="682400"/>
    <lineage>
        <taxon>Bacteria</taxon>
        <taxon>Bacillati</taxon>
        <taxon>Bacillota</taxon>
        <taxon>Clostridia</taxon>
        <taxon>Lachnospirales</taxon>
        <taxon>Natranaerovirgaceae</taxon>
        <taxon>Natranaerovirga</taxon>
    </lineage>
</organism>
<evidence type="ECO:0000313" key="2">
    <source>
        <dbReference type="Proteomes" id="UP000294902"/>
    </source>
</evidence>
<dbReference type="RefSeq" id="WP_132251249.1">
    <property type="nucleotide sequence ID" value="NZ_SMAL01000003.1"/>
</dbReference>
<dbReference type="AlphaFoldDB" id="A0A4R3MQQ2"/>
<dbReference type="Proteomes" id="UP000294902">
    <property type="component" value="Unassembled WGS sequence"/>
</dbReference>
<reference evidence="1 2" key="1">
    <citation type="submission" date="2019-03" db="EMBL/GenBank/DDBJ databases">
        <title>Genomic Encyclopedia of Type Strains, Phase IV (KMG-IV): sequencing the most valuable type-strain genomes for metagenomic binning, comparative biology and taxonomic classification.</title>
        <authorList>
            <person name="Goeker M."/>
        </authorList>
    </citation>
    <scope>NUCLEOTIDE SEQUENCE [LARGE SCALE GENOMIC DNA]</scope>
    <source>
        <strain evidence="1 2">DSM 24629</strain>
    </source>
</reference>
<protein>
    <submittedName>
        <fullName evidence="1">Uncharacterized protein</fullName>
    </submittedName>
</protein>
<dbReference type="OrthoDB" id="9790913at2"/>
<evidence type="ECO:0000313" key="1">
    <source>
        <dbReference type="EMBL" id="TCT15501.1"/>
    </source>
</evidence>
<gene>
    <name evidence="1" type="ORF">EDC18_103206</name>
</gene>
<dbReference type="EMBL" id="SMAL01000003">
    <property type="protein sequence ID" value="TCT15501.1"/>
    <property type="molecule type" value="Genomic_DNA"/>
</dbReference>
<proteinExistence type="predicted"/>
<sequence length="250" mass="28427">MFGDNSEGFTNEIKIINYINSCRSFDLLNQNFKNFLSFLFDANLTRFSISAYKPKGQVKPDIGITINGITKFVSVKKGSGNSVHQEPLTVFESFLVAASVPPNSITYLKEFHYGDGSTNGNGGPRINATTWQANNPQKVFQMNRDFNNPYLLQALFNKFLFIGNIPDAPIVDVIYHGTINEGLWASRSEVISYLLSVNNTATNVHFSKLTYQVWNRNLNYNPNTSSRRHVMQVKWPSLTNDLLYIQRHRN</sequence>
<accession>A0A4R3MQQ2</accession>
<keyword evidence="2" id="KW-1185">Reference proteome</keyword>
<comment type="caution">
    <text evidence="1">The sequence shown here is derived from an EMBL/GenBank/DDBJ whole genome shotgun (WGS) entry which is preliminary data.</text>
</comment>